<feature type="chain" id="PRO_5015033681" evidence="1">
    <location>
        <begin position="25"/>
        <end position="405"/>
    </location>
</feature>
<name>A0A0A9WJD1_LYGHE</name>
<dbReference type="GO" id="GO:0048259">
    <property type="term" value="P:regulation of receptor-mediated endocytosis"/>
    <property type="evidence" value="ECO:0007669"/>
    <property type="project" value="TreeGrafter"/>
</dbReference>
<dbReference type="GO" id="GO:0048019">
    <property type="term" value="F:receptor antagonist activity"/>
    <property type="evidence" value="ECO:0007669"/>
    <property type="project" value="InterPro"/>
</dbReference>
<keyword evidence="1" id="KW-0732">Signal</keyword>
<dbReference type="AlphaFoldDB" id="A0A0A9WJD1"/>
<reference evidence="6" key="3">
    <citation type="submission" date="2014-09" db="EMBL/GenBank/DDBJ databases">
        <authorList>
            <person name="Magalhaes I.L.F."/>
            <person name="Oliveira U."/>
            <person name="Santos F.R."/>
            <person name="Vidigal T.H.D.A."/>
            <person name="Brescovit A.D."/>
            <person name="Santos A.J."/>
        </authorList>
    </citation>
    <scope>NUCLEOTIDE SEQUENCE</scope>
</reference>
<accession>A0A0A9WJD1</accession>
<dbReference type="GO" id="GO:0008201">
    <property type="term" value="F:heparin binding"/>
    <property type="evidence" value="ECO:0007669"/>
    <property type="project" value="InterPro"/>
</dbReference>
<reference evidence="5" key="2">
    <citation type="submission" date="2014-07" db="EMBL/GenBank/DDBJ databases">
        <authorList>
            <person name="Hull J."/>
        </authorList>
    </citation>
    <scope>NUCLEOTIDE SEQUENCE</scope>
</reference>
<dbReference type="PANTHER" id="PTHR16560">
    <property type="entry name" value="ALPHA-2-MACROGLOBULIN RECEPTOR-ASSOCIATED PROTEIN"/>
    <property type="match status" value="1"/>
</dbReference>
<feature type="signal peptide" evidence="1">
    <location>
        <begin position="1"/>
        <end position="24"/>
    </location>
</feature>
<dbReference type="CDD" id="cd14808">
    <property type="entry name" value="RAP_D3"/>
    <property type="match status" value="1"/>
</dbReference>
<dbReference type="GO" id="GO:0005783">
    <property type="term" value="C:endoplasmic reticulum"/>
    <property type="evidence" value="ECO:0007669"/>
    <property type="project" value="InterPro"/>
</dbReference>
<dbReference type="Pfam" id="PF06400">
    <property type="entry name" value="Alpha-2-MRAP_N"/>
    <property type="match status" value="1"/>
</dbReference>
<gene>
    <name evidence="5" type="primary">LRPAP1_0</name>
    <name evidence="4" type="synonym">LRPAP1_1</name>
    <name evidence="5" type="ORF">CM83_64014</name>
    <name evidence="4" type="ORF">CM83_64018</name>
</gene>
<dbReference type="CDD" id="cd14806">
    <property type="entry name" value="RAP_D1"/>
    <property type="match status" value="1"/>
</dbReference>
<evidence type="ECO:0000313" key="5">
    <source>
        <dbReference type="EMBL" id="JAG07516.1"/>
    </source>
</evidence>
<dbReference type="PROSITE" id="PS51257">
    <property type="entry name" value="PROKAR_LIPOPROTEIN"/>
    <property type="match status" value="1"/>
</dbReference>
<keyword evidence="5" id="KW-0675">Receptor</keyword>
<evidence type="ECO:0000313" key="4">
    <source>
        <dbReference type="EMBL" id="JAG07514.1"/>
    </source>
</evidence>
<organism evidence="5">
    <name type="scientific">Lygus hesperus</name>
    <name type="common">Western plant bug</name>
    <dbReference type="NCBI Taxonomy" id="30085"/>
    <lineage>
        <taxon>Eukaryota</taxon>
        <taxon>Metazoa</taxon>
        <taxon>Ecdysozoa</taxon>
        <taxon>Arthropoda</taxon>
        <taxon>Hexapoda</taxon>
        <taxon>Insecta</taxon>
        <taxon>Pterygota</taxon>
        <taxon>Neoptera</taxon>
        <taxon>Paraneoptera</taxon>
        <taxon>Hemiptera</taxon>
        <taxon>Heteroptera</taxon>
        <taxon>Panheteroptera</taxon>
        <taxon>Cimicomorpha</taxon>
        <taxon>Miridae</taxon>
        <taxon>Mirini</taxon>
        <taxon>Lygus</taxon>
    </lineage>
</organism>
<dbReference type="Gene3D" id="1.20.81.10">
    <property type="entry name" value="RAP domain"/>
    <property type="match status" value="3"/>
</dbReference>
<sequence>MMRTSKHYFLFVVILFIFCAFVSCNKYDKPSNDYYKKDYQREQYKRDKDSYKQAQKDYLNDDYQRKAASDPNQFDDFDIRKVNKPFRMAKLNLLWTKAVSRLTEPKLKSLFSELKVHDKEEMQWKRLAAEGSDKDGLLEAELRRKLTSIMNVYGLLEHFEDVPDPRQFKPHNSYPGRVDDHLNRHLFRDKKLNKLWEKAERSGFTPEELRMLKEEFDHHQEKVDQYYSILNTVEAGDPDTAKNSIDEKLDRFNELDQLEESDPVSRDYLAKVIQLRDSHKTIRDDYDRLYRLAMSGPDSQEFIEPKVQGLWKLAMTANFKPDELESIKSELQHYEKRLLKLRRMHLDAAMGQEKRKIGGGYDYNQNVNIHYPGSFSEDEIKHQTRKVAKIHLDLESKIMERHSEL</sequence>
<dbReference type="InterPro" id="IPR010483">
    <property type="entry name" value="Alpha_2_MRAP_C"/>
</dbReference>
<dbReference type="InterPro" id="IPR038003">
    <property type="entry name" value="A2-macroglobuin_RAP"/>
</dbReference>
<dbReference type="SUPFAM" id="SSF47045">
    <property type="entry name" value="RAP domain-like"/>
    <property type="match status" value="3"/>
</dbReference>
<dbReference type="EMBL" id="GBHO01036090">
    <property type="protein sequence ID" value="JAG07514.1"/>
    <property type="molecule type" value="Transcribed_RNA"/>
</dbReference>
<proteinExistence type="predicted"/>
<feature type="domain" description="Alpha-2-macroglobulin RAP C-terminal" evidence="3">
    <location>
        <begin position="186"/>
        <end position="405"/>
    </location>
</feature>
<evidence type="ECO:0000313" key="6">
    <source>
        <dbReference type="EMBL" id="JAG64372.1"/>
    </source>
</evidence>
<dbReference type="InterPro" id="IPR009066">
    <property type="entry name" value="MG_RAP_rcpt_1"/>
</dbReference>
<dbReference type="EMBL" id="GBRD01001448">
    <property type="protein sequence ID" value="JAG64373.1"/>
    <property type="molecule type" value="Transcribed_RNA"/>
</dbReference>
<dbReference type="EMBL" id="GBHO01036088">
    <property type="protein sequence ID" value="JAG07516.1"/>
    <property type="molecule type" value="Transcribed_RNA"/>
</dbReference>
<dbReference type="Pfam" id="PF06401">
    <property type="entry name" value="Alpha-2-MRAP_C"/>
    <property type="match status" value="1"/>
</dbReference>
<reference evidence="5" key="1">
    <citation type="journal article" date="2014" name="PLoS ONE">
        <title>Transcriptome-Based Identification of ABC Transporters in the Western Tarnished Plant Bug Lygus hesperus.</title>
        <authorList>
            <person name="Hull J.J."/>
            <person name="Chaney K."/>
            <person name="Geib S.M."/>
            <person name="Fabrick J.A."/>
            <person name="Brent C.S."/>
            <person name="Walsh D."/>
            <person name="Lavine L.C."/>
        </authorList>
    </citation>
    <scope>NUCLEOTIDE SEQUENCE</scope>
</reference>
<feature type="domain" description="Alpha-2-macroglobulin receptor-associated protein" evidence="2">
    <location>
        <begin position="62"/>
        <end position="165"/>
    </location>
</feature>
<evidence type="ECO:0000256" key="1">
    <source>
        <dbReference type="SAM" id="SignalP"/>
    </source>
</evidence>
<dbReference type="EMBL" id="GBRD01001449">
    <property type="protein sequence ID" value="JAG64372.1"/>
    <property type="molecule type" value="Transcribed_RNA"/>
</dbReference>
<dbReference type="InterPro" id="IPR036744">
    <property type="entry name" value="RAP_sf"/>
</dbReference>
<dbReference type="InterPro" id="IPR037999">
    <property type="entry name" value="RAP_D3"/>
</dbReference>
<protein>
    <submittedName>
        <fullName evidence="5">Alpha-2-macroglobulin receptor-associated protein</fullName>
    </submittedName>
</protein>
<evidence type="ECO:0000259" key="2">
    <source>
        <dbReference type="Pfam" id="PF06400"/>
    </source>
</evidence>
<dbReference type="PANTHER" id="PTHR16560:SF2">
    <property type="entry name" value="ALPHA-2-MACROGLOBULIN RECEPTOR-ASSOCIATED PROTEIN"/>
    <property type="match status" value="1"/>
</dbReference>
<evidence type="ECO:0000259" key="3">
    <source>
        <dbReference type="Pfam" id="PF06401"/>
    </source>
</evidence>
<dbReference type="GO" id="GO:0050750">
    <property type="term" value="F:low-density lipoprotein particle receptor binding"/>
    <property type="evidence" value="ECO:0007669"/>
    <property type="project" value="InterPro"/>
</dbReference>